<feature type="compositionally biased region" description="Basic and acidic residues" evidence="1">
    <location>
        <begin position="141"/>
        <end position="164"/>
    </location>
</feature>
<feature type="non-terminal residue" evidence="2">
    <location>
        <position position="164"/>
    </location>
</feature>
<feature type="region of interest" description="Disordered" evidence="1">
    <location>
        <begin position="139"/>
        <end position="164"/>
    </location>
</feature>
<sequence>HAKMENLIHKSEHFHPIECTVEAHFCYLTDAESDTREPAFTVGRTIAKAQKGSTSKYFLSENGKTKYVKKEDMHARLRQQGVEPGDGSLQIVLQGQIEAISQMGSIKGKEDELLKLLESIIGTDQYVPKLEELTVSVEDASQEREAARKRLSAVEEDRKKISGK</sequence>
<dbReference type="AlphaFoldDB" id="A0A9K3GMZ0"/>
<gene>
    <name evidence="2" type="ORF">KIPB_012361</name>
</gene>
<organism evidence="2 3">
    <name type="scientific">Kipferlia bialata</name>
    <dbReference type="NCBI Taxonomy" id="797122"/>
    <lineage>
        <taxon>Eukaryota</taxon>
        <taxon>Metamonada</taxon>
        <taxon>Carpediemonas-like organisms</taxon>
        <taxon>Kipferlia</taxon>
    </lineage>
</organism>
<evidence type="ECO:0000256" key="1">
    <source>
        <dbReference type="SAM" id="MobiDB-lite"/>
    </source>
</evidence>
<dbReference type="EMBL" id="BDIP01005433">
    <property type="protein sequence ID" value="GIQ89789.1"/>
    <property type="molecule type" value="Genomic_DNA"/>
</dbReference>
<dbReference type="PANTHER" id="PTHR18937">
    <property type="entry name" value="STRUCTURAL MAINTENANCE OF CHROMOSOMES SMC FAMILY MEMBER"/>
    <property type="match status" value="1"/>
</dbReference>
<accession>A0A9K3GMZ0</accession>
<comment type="caution">
    <text evidence="2">The sequence shown here is derived from an EMBL/GenBank/DDBJ whole genome shotgun (WGS) entry which is preliminary data.</text>
</comment>
<name>A0A9K3GMZ0_9EUKA</name>
<reference evidence="2 3" key="1">
    <citation type="journal article" date="2018" name="PLoS ONE">
        <title>The draft genome of Kipferlia bialata reveals reductive genome evolution in fornicate parasites.</title>
        <authorList>
            <person name="Tanifuji G."/>
            <person name="Takabayashi S."/>
            <person name="Kume K."/>
            <person name="Takagi M."/>
            <person name="Nakayama T."/>
            <person name="Kamikawa R."/>
            <person name="Inagaki Y."/>
            <person name="Hashimoto T."/>
        </authorList>
    </citation>
    <scope>NUCLEOTIDE SEQUENCE [LARGE SCALE GENOMIC DNA]</scope>
    <source>
        <strain evidence="2">NY0173</strain>
    </source>
</reference>
<dbReference type="InterPro" id="IPR027417">
    <property type="entry name" value="P-loop_NTPase"/>
</dbReference>
<keyword evidence="3" id="KW-1185">Reference proteome</keyword>
<protein>
    <submittedName>
        <fullName evidence="2">Uncharacterized protein</fullName>
    </submittedName>
</protein>
<dbReference type="OrthoDB" id="759496at2759"/>
<feature type="non-terminal residue" evidence="2">
    <location>
        <position position="1"/>
    </location>
</feature>
<dbReference type="Proteomes" id="UP000265618">
    <property type="component" value="Unassembled WGS sequence"/>
</dbReference>
<proteinExistence type="predicted"/>
<evidence type="ECO:0000313" key="2">
    <source>
        <dbReference type="EMBL" id="GIQ89789.1"/>
    </source>
</evidence>
<dbReference type="Gene3D" id="3.40.50.300">
    <property type="entry name" value="P-loop containing nucleotide triphosphate hydrolases"/>
    <property type="match status" value="1"/>
</dbReference>
<evidence type="ECO:0000313" key="3">
    <source>
        <dbReference type="Proteomes" id="UP000265618"/>
    </source>
</evidence>